<evidence type="ECO:0000313" key="1">
    <source>
        <dbReference type="EMBL" id="MCA9398011.1"/>
    </source>
</evidence>
<proteinExistence type="predicted"/>
<sequence length="138" mass="15511">LHSCTTIIMNDSISQAMLEHAFRVQDNTISTLLSILRKAEVPEDKVGIMAQQILHIVQESNSRGEIAEKLQSIVANYPELDIVAVQENLYAKSQKEKIIKGKIEELVQQDKVDEAFTLAHSINKGELPMDIQQEIDTI</sequence>
<feature type="non-terminal residue" evidence="1">
    <location>
        <position position="1"/>
    </location>
</feature>
<gene>
    <name evidence="1" type="ORF">KC573_04230</name>
</gene>
<reference evidence="1" key="1">
    <citation type="submission" date="2020-04" db="EMBL/GenBank/DDBJ databases">
        <authorList>
            <person name="Zhang T."/>
        </authorList>
    </citation>
    <scope>NUCLEOTIDE SEQUENCE</scope>
    <source>
        <strain evidence="1">HKST-UBA02</strain>
    </source>
</reference>
<evidence type="ECO:0000313" key="2">
    <source>
        <dbReference type="Proteomes" id="UP000699691"/>
    </source>
</evidence>
<dbReference type="Proteomes" id="UP000699691">
    <property type="component" value="Unassembled WGS sequence"/>
</dbReference>
<accession>A0A955LWN4</accession>
<dbReference type="EMBL" id="JAGQKY010000238">
    <property type="protein sequence ID" value="MCA9398011.1"/>
    <property type="molecule type" value="Genomic_DNA"/>
</dbReference>
<dbReference type="AlphaFoldDB" id="A0A955LWN4"/>
<protein>
    <submittedName>
        <fullName evidence="1">Uncharacterized protein</fullName>
    </submittedName>
</protein>
<comment type="caution">
    <text evidence="1">The sequence shown here is derived from an EMBL/GenBank/DDBJ whole genome shotgun (WGS) entry which is preliminary data.</text>
</comment>
<organism evidence="1 2">
    <name type="scientific">candidate division WWE3 bacterium</name>
    <dbReference type="NCBI Taxonomy" id="2053526"/>
    <lineage>
        <taxon>Bacteria</taxon>
        <taxon>Katanobacteria</taxon>
    </lineage>
</organism>
<name>A0A955LWN4_UNCKA</name>
<reference evidence="1" key="2">
    <citation type="journal article" date="2021" name="Microbiome">
        <title>Successional dynamics and alternative stable states in a saline activated sludge microbial community over 9 years.</title>
        <authorList>
            <person name="Wang Y."/>
            <person name="Ye J."/>
            <person name="Ju F."/>
            <person name="Liu L."/>
            <person name="Boyd J.A."/>
            <person name="Deng Y."/>
            <person name="Parks D.H."/>
            <person name="Jiang X."/>
            <person name="Yin X."/>
            <person name="Woodcroft B.J."/>
            <person name="Tyson G.W."/>
            <person name="Hugenholtz P."/>
            <person name="Polz M.F."/>
            <person name="Zhang T."/>
        </authorList>
    </citation>
    <scope>NUCLEOTIDE SEQUENCE</scope>
    <source>
        <strain evidence="1">HKST-UBA02</strain>
    </source>
</reference>